<dbReference type="Proteomes" id="UP000231960">
    <property type="component" value="Unassembled WGS sequence"/>
</dbReference>
<dbReference type="Gene3D" id="2.60.40.1120">
    <property type="entry name" value="Carboxypeptidase-like, regulatory domain"/>
    <property type="match status" value="1"/>
</dbReference>
<sequence>MRFLLFITGLITFQIQAQQVSGVVVNAEQEPIPYVNIWNMDSSAGATTDDNGCFSIPFAEEGEEIALWASGYERQFKEITASDTIVLQKIQKEVNPDELIVYPEKTLHHTIGEAHFENFYFNPGNLPWIFARYFPNEKEIRHVQYIDKAIVYTKSMVAEGTFKLRLLVPDENGCPGDDLLDEPIIVPIKRGNKKNKIELLHHNLKMPEEGVFVAIEWILMENNQARLNTFVKKTTLFEDYRYAPDMVNNHVEKSNSYRYIHGYWFSNEQFVDEKDLDKEKPYADPAIGLILSN</sequence>
<gene>
    <name evidence="1" type="ORF">CDL10_03325</name>
</gene>
<proteinExistence type="predicted"/>
<dbReference type="EMBL" id="NIPO01000001">
    <property type="protein sequence ID" value="PJR03657.1"/>
    <property type="molecule type" value="Genomic_DNA"/>
</dbReference>
<evidence type="ECO:0000313" key="2">
    <source>
        <dbReference type="Proteomes" id="UP000231960"/>
    </source>
</evidence>
<keyword evidence="2" id="KW-1185">Reference proteome</keyword>
<evidence type="ECO:0008006" key="3">
    <source>
        <dbReference type="Google" id="ProtNLM"/>
    </source>
</evidence>
<dbReference type="InterPro" id="IPR008969">
    <property type="entry name" value="CarboxyPept-like_regulatory"/>
</dbReference>
<dbReference type="OrthoDB" id="914976at2"/>
<dbReference type="RefSeq" id="WP_100677225.1">
    <property type="nucleotide sequence ID" value="NZ_NIPO01000001.1"/>
</dbReference>
<evidence type="ECO:0000313" key="1">
    <source>
        <dbReference type="EMBL" id="PJR03657.1"/>
    </source>
</evidence>
<accession>A0A2M9R474</accession>
<organism evidence="1 2">
    <name type="scientific">Avrilella dinanensis</name>
    <dbReference type="NCBI Taxonomy" id="2008672"/>
    <lineage>
        <taxon>Bacteria</taxon>
        <taxon>Pseudomonadati</taxon>
        <taxon>Bacteroidota</taxon>
        <taxon>Flavobacteriia</taxon>
        <taxon>Flavobacteriales</taxon>
        <taxon>Flavobacteriaceae</taxon>
        <taxon>Avrilella</taxon>
    </lineage>
</organism>
<reference evidence="1 2" key="1">
    <citation type="submission" date="2017-06" db="EMBL/GenBank/DDBJ databases">
        <title>Description of Avrilella dinanensis gen. nov. sp. nov.</title>
        <authorList>
            <person name="Leyer C."/>
            <person name="Sassi M."/>
            <person name="Minet J."/>
            <person name="Kayal S."/>
            <person name="Cattoir V."/>
        </authorList>
    </citation>
    <scope>NUCLEOTIDE SEQUENCE [LARGE SCALE GENOMIC DNA]</scope>
    <source>
        <strain evidence="1 2">UR159</strain>
    </source>
</reference>
<name>A0A2M9R474_9FLAO</name>
<dbReference type="Pfam" id="PF13715">
    <property type="entry name" value="CarbopepD_reg_2"/>
    <property type="match status" value="1"/>
</dbReference>
<dbReference type="AlphaFoldDB" id="A0A2M9R474"/>
<dbReference type="SUPFAM" id="SSF49464">
    <property type="entry name" value="Carboxypeptidase regulatory domain-like"/>
    <property type="match status" value="1"/>
</dbReference>
<comment type="caution">
    <text evidence="1">The sequence shown here is derived from an EMBL/GenBank/DDBJ whole genome shotgun (WGS) entry which is preliminary data.</text>
</comment>
<protein>
    <recommendedName>
        <fullName evidence="3">Carboxypeptidase-like regulatory domain-containing protein</fullName>
    </recommendedName>
</protein>